<dbReference type="RefSeq" id="WP_195931834.1">
    <property type="nucleotide sequence ID" value="NZ_BAABXU010000001.1"/>
</dbReference>
<evidence type="ECO:0000256" key="1">
    <source>
        <dbReference type="SAM" id="Phobius"/>
    </source>
</evidence>
<comment type="caution">
    <text evidence="2">The sequence shown here is derived from an EMBL/GenBank/DDBJ whole genome shotgun (WGS) entry which is preliminary data.</text>
</comment>
<feature type="transmembrane region" description="Helical" evidence="1">
    <location>
        <begin position="83"/>
        <end position="105"/>
    </location>
</feature>
<gene>
    <name evidence="2" type="ORF">LIP50_02125</name>
</gene>
<keyword evidence="1" id="KW-0812">Transmembrane</keyword>
<keyword evidence="3" id="KW-1185">Reference proteome</keyword>
<evidence type="ECO:0000313" key="3">
    <source>
        <dbReference type="Proteomes" id="UP001299409"/>
    </source>
</evidence>
<accession>A0ABS8CU50</accession>
<sequence length="134" mass="15155">MTNIKKLLQILIPGIILAIIVYALFLFFGGTILYLLGLKYNNLLSLAKFFGIFLILSMILDFIVVCFLKVLKELRGLTDTQYNLLYLTLDIPLNMIIIGISETLIKGVSCSMLTAFIFSIISYLFGIFLEKKSK</sequence>
<proteinExistence type="predicted"/>
<dbReference type="InterPro" id="IPR025912">
    <property type="entry name" value="YrvL"/>
</dbReference>
<dbReference type="Pfam" id="PF14184">
    <property type="entry name" value="YrvL"/>
    <property type="match status" value="1"/>
</dbReference>
<reference evidence="2 3" key="1">
    <citation type="submission" date="2021-10" db="EMBL/GenBank/DDBJ databases">
        <title>Collection of gut derived symbiotic bacterial strains cultured from healthy donors.</title>
        <authorList>
            <person name="Lin H."/>
            <person name="Littmann E."/>
            <person name="Claire K."/>
            <person name="Pamer E."/>
        </authorList>
    </citation>
    <scope>NUCLEOTIDE SEQUENCE [LARGE SCALE GENOMIC DNA]</scope>
    <source>
        <strain evidence="2 3">MSK.17.68</strain>
    </source>
</reference>
<name>A0ABS8CU50_9FIRM</name>
<feature type="transmembrane region" description="Helical" evidence="1">
    <location>
        <begin position="111"/>
        <end position="129"/>
    </location>
</feature>
<feature type="transmembrane region" description="Helical" evidence="1">
    <location>
        <begin position="12"/>
        <end position="37"/>
    </location>
</feature>
<evidence type="ECO:0000313" key="2">
    <source>
        <dbReference type="EMBL" id="MCB5444995.1"/>
    </source>
</evidence>
<organism evidence="2 3">
    <name type="scientific">Intestinibacter bartlettii</name>
    <dbReference type="NCBI Taxonomy" id="261299"/>
    <lineage>
        <taxon>Bacteria</taxon>
        <taxon>Bacillati</taxon>
        <taxon>Bacillota</taxon>
        <taxon>Clostridia</taxon>
        <taxon>Peptostreptococcales</taxon>
        <taxon>Peptostreptococcaceae</taxon>
        <taxon>Intestinibacter</taxon>
    </lineage>
</organism>
<feature type="transmembrane region" description="Helical" evidence="1">
    <location>
        <begin position="49"/>
        <end position="71"/>
    </location>
</feature>
<keyword evidence="1" id="KW-0472">Membrane</keyword>
<dbReference type="Proteomes" id="UP001299409">
    <property type="component" value="Unassembled WGS sequence"/>
</dbReference>
<protein>
    <submittedName>
        <fullName evidence="2">Regulatory YrvL family protein</fullName>
    </submittedName>
</protein>
<keyword evidence="1" id="KW-1133">Transmembrane helix</keyword>
<dbReference type="EMBL" id="JAJBMB010000001">
    <property type="protein sequence ID" value="MCB5444995.1"/>
    <property type="molecule type" value="Genomic_DNA"/>
</dbReference>